<dbReference type="GO" id="GO:0016020">
    <property type="term" value="C:membrane"/>
    <property type="evidence" value="ECO:0007669"/>
    <property type="project" value="UniProtKB-SubCell"/>
</dbReference>
<evidence type="ECO:0000256" key="1">
    <source>
        <dbReference type="ARBA" id="ARBA00004141"/>
    </source>
</evidence>
<evidence type="ECO:0000313" key="6">
    <source>
        <dbReference type="EMBL" id="RVW18169.1"/>
    </source>
</evidence>
<evidence type="ECO:0000313" key="7">
    <source>
        <dbReference type="Proteomes" id="UP000288805"/>
    </source>
</evidence>
<name>A0A438C4U4_VITVI</name>
<keyword evidence="2 5" id="KW-0812">Transmembrane</keyword>
<dbReference type="Proteomes" id="UP000288805">
    <property type="component" value="Unassembled WGS sequence"/>
</dbReference>
<comment type="caution">
    <text evidence="6">The sequence shown here is derived from an EMBL/GenBank/DDBJ whole genome shotgun (WGS) entry which is preliminary data.</text>
</comment>
<evidence type="ECO:0000256" key="3">
    <source>
        <dbReference type="ARBA" id="ARBA00022989"/>
    </source>
</evidence>
<evidence type="ECO:0000256" key="5">
    <source>
        <dbReference type="SAM" id="Phobius"/>
    </source>
</evidence>
<evidence type="ECO:0000256" key="4">
    <source>
        <dbReference type="ARBA" id="ARBA00023136"/>
    </source>
</evidence>
<dbReference type="AlphaFoldDB" id="A0A438C4U4"/>
<organism evidence="6 7">
    <name type="scientific">Vitis vinifera</name>
    <name type="common">Grape</name>
    <dbReference type="NCBI Taxonomy" id="29760"/>
    <lineage>
        <taxon>Eukaryota</taxon>
        <taxon>Viridiplantae</taxon>
        <taxon>Streptophyta</taxon>
        <taxon>Embryophyta</taxon>
        <taxon>Tracheophyta</taxon>
        <taxon>Spermatophyta</taxon>
        <taxon>Magnoliopsida</taxon>
        <taxon>eudicotyledons</taxon>
        <taxon>Gunneridae</taxon>
        <taxon>Pentapetalae</taxon>
        <taxon>rosids</taxon>
        <taxon>Vitales</taxon>
        <taxon>Vitaceae</taxon>
        <taxon>Viteae</taxon>
        <taxon>Vitis</taxon>
    </lineage>
</organism>
<dbReference type="SUPFAM" id="SSF81338">
    <property type="entry name" value="Aquaporin-like"/>
    <property type="match status" value="1"/>
</dbReference>
<protein>
    <submittedName>
        <fullName evidence="6">Uncharacterized protein</fullName>
    </submittedName>
</protein>
<proteinExistence type="predicted"/>
<comment type="subcellular location">
    <subcellularLocation>
        <location evidence="1">Membrane</location>
        <topology evidence="1">Multi-pass membrane protein</topology>
    </subcellularLocation>
</comment>
<dbReference type="InterPro" id="IPR023271">
    <property type="entry name" value="Aquaporin-like"/>
</dbReference>
<sequence length="160" mass="17973">MTNQKRTHERWKNHGFEMEIDLLCRKPSVGYRDNEGHFGWAPAECSCNIAWHCDLACYNIGATICYISGGRLKPGNSHPSCYVEHQHTYMCHGHSVFQSTTIPEAFTWEFIISFILMLAIYGVVTDSRAINELSGVTVGATGTSKCPPCRANNRSFHEPC</sequence>
<accession>A0A438C4U4</accession>
<keyword evidence="3 5" id="KW-1133">Transmembrane helix</keyword>
<evidence type="ECO:0000256" key="2">
    <source>
        <dbReference type="ARBA" id="ARBA00022692"/>
    </source>
</evidence>
<reference evidence="6 7" key="1">
    <citation type="journal article" date="2018" name="PLoS Genet.">
        <title>Population sequencing reveals clonal diversity and ancestral inbreeding in the grapevine cultivar Chardonnay.</title>
        <authorList>
            <person name="Roach M.J."/>
            <person name="Johnson D.L."/>
            <person name="Bohlmann J."/>
            <person name="van Vuuren H.J."/>
            <person name="Jones S.J."/>
            <person name="Pretorius I.S."/>
            <person name="Schmidt S.A."/>
            <person name="Borneman A.R."/>
        </authorList>
    </citation>
    <scope>NUCLEOTIDE SEQUENCE [LARGE SCALE GENOMIC DNA]</scope>
    <source>
        <strain evidence="7">cv. Chardonnay</strain>
        <tissue evidence="6">Leaf</tissue>
    </source>
</reference>
<dbReference type="EMBL" id="QGNW01002547">
    <property type="protein sequence ID" value="RVW18169.1"/>
    <property type="molecule type" value="Genomic_DNA"/>
</dbReference>
<feature type="transmembrane region" description="Helical" evidence="5">
    <location>
        <begin position="105"/>
        <end position="124"/>
    </location>
</feature>
<keyword evidence="4 5" id="KW-0472">Membrane</keyword>
<gene>
    <name evidence="6" type="ORF">CK203_106882</name>
</gene>
<dbReference type="Gene3D" id="1.20.1080.10">
    <property type="entry name" value="Glycerol uptake facilitator protein"/>
    <property type="match status" value="1"/>
</dbReference>